<protein>
    <recommendedName>
        <fullName evidence="3">MULE transposase domain-containing protein</fullName>
    </recommendedName>
</protein>
<gene>
    <name evidence="1" type="ORF">FQN60_016827</name>
</gene>
<keyword evidence="2" id="KW-1185">Reference proteome</keyword>
<name>A0A5J5C9K7_9PERO</name>
<evidence type="ECO:0008006" key="3">
    <source>
        <dbReference type="Google" id="ProtNLM"/>
    </source>
</evidence>
<comment type="caution">
    <text evidence="1">The sequence shown here is derived from an EMBL/GenBank/DDBJ whole genome shotgun (WGS) entry which is preliminary data.</text>
</comment>
<evidence type="ECO:0000313" key="1">
    <source>
        <dbReference type="EMBL" id="KAA8577905.1"/>
    </source>
</evidence>
<accession>A0A5J5C9K7</accession>
<dbReference type="Proteomes" id="UP000327493">
    <property type="component" value="Unassembled WGS sequence"/>
</dbReference>
<sequence>MEKEGLIRSLDILHGSGVKLDCIITDRHPQIQKFLRERKIPQYYDVWHVAKVHSHSDPAFPKCVHPPKATKDHSKWFQPALNRLERVLTNKRYLTDVEKLSHHFQTSTVESFHSVIQ</sequence>
<dbReference type="AlphaFoldDB" id="A0A5J5C9K7"/>
<dbReference type="EMBL" id="VOFY01001752">
    <property type="protein sequence ID" value="KAA8577905.1"/>
    <property type="molecule type" value="Genomic_DNA"/>
</dbReference>
<organism evidence="1 2">
    <name type="scientific">Etheostoma spectabile</name>
    <name type="common">orangethroat darter</name>
    <dbReference type="NCBI Taxonomy" id="54343"/>
    <lineage>
        <taxon>Eukaryota</taxon>
        <taxon>Metazoa</taxon>
        <taxon>Chordata</taxon>
        <taxon>Craniata</taxon>
        <taxon>Vertebrata</taxon>
        <taxon>Euteleostomi</taxon>
        <taxon>Actinopterygii</taxon>
        <taxon>Neopterygii</taxon>
        <taxon>Teleostei</taxon>
        <taxon>Neoteleostei</taxon>
        <taxon>Acanthomorphata</taxon>
        <taxon>Eupercaria</taxon>
        <taxon>Perciformes</taxon>
        <taxon>Percoidei</taxon>
        <taxon>Percidae</taxon>
        <taxon>Etheostomatinae</taxon>
        <taxon>Etheostoma</taxon>
    </lineage>
</organism>
<evidence type="ECO:0000313" key="2">
    <source>
        <dbReference type="Proteomes" id="UP000327493"/>
    </source>
</evidence>
<feature type="non-terminal residue" evidence="1">
    <location>
        <position position="117"/>
    </location>
</feature>
<dbReference type="PANTHER" id="PTHR31751">
    <property type="entry name" value="SI:CH211-108C17.2-RELATED-RELATED"/>
    <property type="match status" value="1"/>
</dbReference>
<proteinExistence type="predicted"/>
<reference evidence="1 2" key="1">
    <citation type="submission" date="2019-08" db="EMBL/GenBank/DDBJ databases">
        <title>A chromosome-level genome assembly, high-density linkage maps, and genome scans reveal the genomic architecture of hybrid incompatibilities underlying speciation via character displacement in darters (Percidae: Etheostominae).</title>
        <authorList>
            <person name="Moran R.L."/>
            <person name="Catchen J.M."/>
            <person name="Fuller R.C."/>
        </authorList>
    </citation>
    <scope>NUCLEOTIDE SEQUENCE [LARGE SCALE GENOMIC DNA]</scope>
    <source>
        <strain evidence="1">EspeVRDwgs_2016</strain>
        <tissue evidence="1">Muscle</tissue>
    </source>
</reference>
<dbReference type="PANTHER" id="PTHR31751:SF44">
    <property type="entry name" value="SI:CH211-211K8.4-RELATED"/>
    <property type="match status" value="1"/>
</dbReference>